<evidence type="ECO:0000313" key="1">
    <source>
        <dbReference type="EMBL" id="KAK2952923.1"/>
    </source>
</evidence>
<proteinExistence type="predicted"/>
<reference evidence="1 2" key="1">
    <citation type="journal article" date="2022" name="bioRxiv">
        <title>Genomics of Preaxostyla Flagellates Illuminates Evolutionary Transitions and the Path Towards Mitochondrial Loss.</title>
        <authorList>
            <person name="Novak L.V.F."/>
            <person name="Treitli S.C."/>
            <person name="Pyrih J."/>
            <person name="Halakuc P."/>
            <person name="Pipaliya S.V."/>
            <person name="Vacek V."/>
            <person name="Brzon O."/>
            <person name="Soukal P."/>
            <person name="Eme L."/>
            <person name="Dacks J.B."/>
            <person name="Karnkowska A."/>
            <person name="Elias M."/>
            <person name="Hampl V."/>
        </authorList>
    </citation>
    <scope>NUCLEOTIDE SEQUENCE [LARGE SCALE GENOMIC DNA]</scope>
    <source>
        <strain evidence="1">NAU3</strain>
        <tissue evidence="1">Gut</tissue>
    </source>
</reference>
<evidence type="ECO:0000313" key="2">
    <source>
        <dbReference type="Proteomes" id="UP001281761"/>
    </source>
</evidence>
<keyword evidence="2" id="KW-1185">Reference proteome</keyword>
<gene>
    <name evidence="1" type="ORF">BLNAU_12099</name>
</gene>
<accession>A0ABQ9XNL1</accession>
<dbReference type="EMBL" id="JARBJD010000097">
    <property type="protein sequence ID" value="KAK2952923.1"/>
    <property type="molecule type" value="Genomic_DNA"/>
</dbReference>
<dbReference type="Proteomes" id="UP001281761">
    <property type="component" value="Unassembled WGS sequence"/>
</dbReference>
<name>A0ABQ9XNL1_9EUKA</name>
<comment type="caution">
    <text evidence="1">The sequence shown here is derived from an EMBL/GenBank/DDBJ whole genome shotgun (WGS) entry which is preliminary data.</text>
</comment>
<organism evidence="1 2">
    <name type="scientific">Blattamonas nauphoetae</name>
    <dbReference type="NCBI Taxonomy" id="2049346"/>
    <lineage>
        <taxon>Eukaryota</taxon>
        <taxon>Metamonada</taxon>
        <taxon>Preaxostyla</taxon>
        <taxon>Oxymonadida</taxon>
        <taxon>Blattamonas</taxon>
    </lineage>
</organism>
<protein>
    <submittedName>
        <fullName evidence="1">Uncharacterized protein</fullName>
    </submittedName>
</protein>
<sequence length="91" mass="10513">MAFSSCLLCVGKSQTNLIMLREIAEALENWKEEGAEVVESGKRMLHALFWEGFEDTLEEKLVYIPKIYDRTDDVEVCYQVSPRLGWNVVKL</sequence>